<name>A0ABW6T4R7_9ACTN</name>
<sequence length="279" mass="30196">MPSCGDCWNNPQMKINVPLSRWVVLTAAVLVTAVPVAASPAAAQADRPDPARALKRQLKNENGVRTSETARVIFSKKSEGGFRLKGSVQLGPSGAVATDFTWRDIPKPGAEKAASHRVIRVGKDVYYDSGQDSGAIADGKTWTRRNLSAGLTRYIAPTASLQPFNVYDPSMLKAVLTRSTTTPVSGGFLYRGTISYKELSKISTGGYINRFTGTPVNKKSKGTISWRLWADRGGLLKRLYTTDALGAGKDPAIMRVDTRYTGWGFRLVIAAPPADEVMD</sequence>
<evidence type="ECO:0008006" key="4">
    <source>
        <dbReference type="Google" id="ProtNLM"/>
    </source>
</evidence>
<proteinExistence type="predicted"/>
<comment type="caution">
    <text evidence="2">The sequence shown here is derived from an EMBL/GenBank/DDBJ whole genome shotgun (WGS) entry which is preliminary data.</text>
</comment>
<dbReference type="RefSeq" id="WP_387417322.1">
    <property type="nucleotide sequence ID" value="NZ_JBIASD010000040.1"/>
</dbReference>
<dbReference type="EMBL" id="JBIASD010000040">
    <property type="protein sequence ID" value="MFF3671129.1"/>
    <property type="molecule type" value="Genomic_DNA"/>
</dbReference>
<reference evidence="2 3" key="1">
    <citation type="submission" date="2024-10" db="EMBL/GenBank/DDBJ databases">
        <title>The Natural Products Discovery Center: Release of the First 8490 Sequenced Strains for Exploring Actinobacteria Biosynthetic Diversity.</title>
        <authorList>
            <person name="Kalkreuter E."/>
            <person name="Kautsar S.A."/>
            <person name="Yang D."/>
            <person name="Bader C.D."/>
            <person name="Teijaro C.N."/>
            <person name="Fluegel L."/>
            <person name="Davis C.M."/>
            <person name="Simpson J.R."/>
            <person name="Lauterbach L."/>
            <person name="Steele A.D."/>
            <person name="Gui C."/>
            <person name="Meng S."/>
            <person name="Li G."/>
            <person name="Viehrig K."/>
            <person name="Ye F."/>
            <person name="Su P."/>
            <person name="Kiefer A.F."/>
            <person name="Nichols A."/>
            <person name="Cepeda A.J."/>
            <person name="Yan W."/>
            <person name="Fan B."/>
            <person name="Jiang Y."/>
            <person name="Adhikari A."/>
            <person name="Zheng C.-J."/>
            <person name="Schuster L."/>
            <person name="Cowan T.M."/>
            <person name="Smanski M.J."/>
            <person name="Chevrette M.G."/>
            <person name="De Carvalho L.P.S."/>
            <person name="Shen B."/>
        </authorList>
    </citation>
    <scope>NUCLEOTIDE SEQUENCE [LARGE SCALE GENOMIC DNA]</scope>
    <source>
        <strain evidence="2 3">NPDC002173</strain>
    </source>
</reference>
<keyword evidence="3" id="KW-1185">Reference proteome</keyword>
<feature type="signal peptide" evidence="1">
    <location>
        <begin position="1"/>
        <end position="38"/>
    </location>
</feature>
<organism evidence="2 3">
    <name type="scientific">Microtetraspora malaysiensis</name>
    <dbReference type="NCBI Taxonomy" id="161358"/>
    <lineage>
        <taxon>Bacteria</taxon>
        <taxon>Bacillati</taxon>
        <taxon>Actinomycetota</taxon>
        <taxon>Actinomycetes</taxon>
        <taxon>Streptosporangiales</taxon>
        <taxon>Streptosporangiaceae</taxon>
        <taxon>Microtetraspora</taxon>
    </lineage>
</organism>
<protein>
    <recommendedName>
        <fullName evidence="4">Outer membrane lipoprotein-sorting protein</fullName>
    </recommendedName>
</protein>
<accession>A0ABW6T4R7</accession>
<evidence type="ECO:0000256" key="1">
    <source>
        <dbReference type="SAM" id="SignalP"/>
    </source>
</evidence>
<gene>
    <name evidence="2" type="ORF">ACFYXI_36645</name>
</gene>
<evidence type="ECO:0000313" key="2">
    <source>
        <dbReference type="EMBL" id="MFF3671129.1"/>
    </source>
</evidence>
<evidence type="ECO:0000313" key="3">
    <source>
        <dbReference type="Proteomes" id="UP001602013"/>
    </source>
</evidence>
<dbReference type="Proteomes" id="UP001602013">
    <property type="component" value="Unassembled WGS sequence"/>
</dbReference>
<keyword evidence="1" id="KW-0732">Signal</keyword>
<feature type="chain" id="PRO_5046127026" description="Outer membrane lipoprotein-sorting protein" evidence="1">
    <location>
        <begin position="39"/>
        <end position="279"/>
    </location>
</feature>